<evidence type="ECO:0000313" key="17">
    <source>
        <dbReference type="EMBL" id="MBW8189534.1"/>
    </source>
</evidence>
<keyword evidence="5 16" id="KW-0328">Glycosyltransferase</keyword>
<feature type="transmembrane region" description="Helical" evidence="16">
    <location>
        <begin position="134"/>
        <end position="155"/>
    </location>
</feature>
<comment type="similarity">
    <text evidence="14 16">Belongs to the SEDS family. FtsW subfamily.</text>
</comment>
<evidence type="ECO:0000256" key="8">
    <source>
        <dbReference type="ARBA" id="ARBA00022960"/>
    </source>
</evidence>
<dbReference type="EMBL" id="JAHZSS010000001">
    <property type="protein sequence ID" value="MBW8189534.1"/>
    <property type="molecule type" value="Genomic_DNA"/>
</dbReference>
<organism evidence="17 18">
    <name type="scientific">Neiella holothuriorum</name>
    <dbReference type="NCBI Taxonomy" id="2870530"/>
    <lineage>
        <taxon>Bacteria</taxon>
        <taxon>Pseudomonadati</taxon>
        <taxon>Pseudomonadota</taxon>
        <taxon>Gammaproteobacteria</taxon>
        <taxon>Alteromonadales</taxon>
        <taxon>Echinimonadaceae</taxon>
        <taxon>Neiella</taxon>
    </lineage>
</organism>
<evidence type="ECO:0000256" key="3">
    <source>
        <dbReference type="ARBA" id="ARBA00022475"/>
    </source>
</evidence>
<sequence length="404" mass="44032">MAALSQWRAQWQWPAWGQFFAGNKPAQSASPSVYDGTLITCALALMAIGLVMVMSASIPEAQKNFGNPYHYAIRHGVFLGLALVVAGVVMHVPMYRWQQSNSLLLLIAFVLLFAVLIIGRKVNGSTRWLALGPINIQVAELAKLFFFSYLAGYLVRRHDEVRENVKGFIKPLAVFFVIAFLLVLQPDLGTVIVMLVTTMGMLFLAGAKLWQFAALVMSGVGAVVLLIVFSPYRLRRVTSFWDPWADPFGSGYQLTQSLMAFGRGSWFGEGLGNSIQKLSYLPEAHTDFVIAILAEELGFVGVVGVVMLLAVVVFRGLLIGREALNKERYFEGFFASGIGIWLCFQGVVNIGASAGLLPTKGLTLPLVSYGGSSMVTLSIAIAILVRIDHEMKMASVQALGGRSK</sequence>
<dbReference type="InterPro" id="IPR001182">
    <property type="entry name" value="FtsW/RodA"/>
</dbReference>
<feature type="transmembrane region" description="Helical" evidence="16">
    <location>
        <begin position="190"/>
        <end position="207"/>
    </location>
</feature>
<dbReference type="PANTHER" id="PTHR30474:SF2">
    <property type="entry name" value="PEPTIDOGLYCAN GLYCOSYLTRANSFERASE FTSW-RELATED"/>
    <property type="match status" value="1"/>
</dbReference>
<feature type="transmembrane region" description="Helical" evidence="16">
    <location>
        <begin position="330"/>
        <end position="354"/>
    </location>
</feature>
<evidence type="ECO:0000256" key="9">
    <source>
        <dbReference type="ARBA" id="ARBA00022984"/>
    </source>
</evidence>
<evidence type="ECO:0000256" key="13">
    <source>
        <dbReference type="ARBA" id="ARBA00023316"/>
    </source>
</evidence>
<feature type="transmembrane region" description="Helical" evidence="16">
    <location>
        <begin position="366"/>
        <end position="385"/>
    </location>
</feature>
<evidence type="ECO:0000256" key="2">
    <source>
        <dbReference type="ARBA" id="ARBA00004752"/>
    </source>
</evidence>
<evidence type="ECO:0000256" key="16">
    <source>
        <dbReference type="HAMAP-Rule" id="MF_00913"/>
    </source>
</evidence>
<dbReference type="HAMAP" id="MF_00913">
    <property type="entry name" value="PGT_FtsW_proteobact"/>
    <property type="match status" value="1"/>
</dbReference>
<dbReference type="InterPro" id="IPR018365">
    <property type="entry name" value="Cell_cycle_FtsW-rel_CS"/>
</dbReference>
<evidence type="ECO:0000256" key="6">
    <source>
        <dbReference type="ARBA" id="ARBA00022679"/>
    </source>
</evidence>
<keyword evidence="8 16" id="KW-0133">Cell shape</keyword>
<comment type="pathway">
    <text evidence="2 16">Cell wall biogenesis; peptidoglycan biosynthesis.</text>
</comment>
<comment type="subcellular location">
    <subcellularLocation>
        <location evidence="16">Cell inner membrane</location>
        <topology evidence="16">Multi-pass membrane protein</topology>
    </subcellularLocation>
    <subcellularLocation>
        <location evidence="1">Cell membrane</location>
        <topology evidence="1">Multi-pass membrane protein</topology>
    </subcellularLocation>
    <text evidence="16">Localizes to the division septum.</text>
</comment>
<reference evidence="17" key="1">
    <citation type="submission" date="2021-07" db="EMBL/GenBank/DDBJ databases">
        <title>Neiella marina sp. nov., isolated from the intestinal content of sea cucumber Apostichopus japonicus.</title>
        <authorList>
            <person name="Bai X."/>
        </authorList>
    </citation>
    <scope>NUCLEOTIDE SEQUENCE</scope>
    <source>
        <strain evidence="17">126</strain>
    </source>
</reference>
<keyword evidence="16" id="KW-0997">Cell inner membrane</keyword>
<evidence type="ECO:0000256" key="7">
    <source>
        <dbReference type="ARBA" id="ARBA00022692"/>
    </source>
</evidence>
<feature type="transmembrane region" description="Helical" evidence="16">
    <location>
        <begin position="103"/>
        <end position="122"/>
    </location>
</feature>
<keyword evidence="9 16" id="KW-0573">Peptidoglycan synthesis</keyword>
<dbReference type="Proteomes" id="UP001166251">
    <property type="component" value="Unassembled WGS sequence"/>
</dbReference>
<evidence type="ECO:0000256" key="4">
    <source>
        <dbReference type="ARBA" id="ARBA00022618"/>
    </source>
</evidence>
<feature type="transmembrane region" description="Helical" evidence="16">
    <location>
        <begin position="71"/>
        <end position="91"/>
    </location>
</feature>
<name>A0ABS7EB18_9GAMM</name>
<keyword evidence="13 16" id="KW-0961">Cell wall biogenesis/degradation</keyword>
<comment type="catalytic activity">
    <reaction evidence="15 16">
        <text>[GlcNAc-(1-&gt;4)-Mur2Ac(oyl-L-Ala-gamma-D-Glu-L-Lys-D-Ala-D-Ala)](n)-di-trans,octa-cis-undecaprenyl diphosphate + beta-D-GlcNAc-(1-&gt;4)-Mur2Ac(oyl-L-Ala-gamma-D-Glu-L-Lys-D-Ala-D-Ala)-di-trans,octa-cis-undecaprenyl diphosphate = [GlcNAc-(1-&gt;4)-Mur2Ac(oyl-L-Ala-gamma-D-Glu-L-Lys-D-Ala-D-Ala)](n+1)-di-trans,octa-cis-undecaprenyl diphosphate + di-trans,octa-cis-undecaprenyl diphosphate + H(+)</text>
        <dbReference type="Rhea" id="RHEA:23708"/>
        <dbReference type="Rhea" id="RHEA-COMP:9602"/>
        <dbReference type="Rhea" id="RHEA-COMP:9603"/>
        <dbReference type="ChEBI" id="CHEBI:15378"/>
        <dbReference type="ChEBI" id="CHEBI:58405"/>
        <dbReference type="ChEBI" id="CHEBI:60033"/>
        <dbReference type="ChEBI" id="CHEBI:78435"/>
        <dbReference type="EC" id="2.4.99.28"/>
    </reaction>
</comment>
<evidence type="ECO:0000256" key="10">
    <source>
        <dbReference type="ARBA" id="ARBA00022989"/>
    </source>
</evidence>
<comment type="caution">
    <text evidence="17">The sequence shown here is derived from an EMBL/GenBank/DDBJ whole genome shotgun (WGS) entry which is preliminary data.</text>
</comment>
<keyword evidence="18" id="KW-1185">Reference proteome</keyword>
<keyword evidence="6 16" id="KW-0808">Transferase</keyword>
<protein>
    <recommendedName>
        <fullName evidence="16">Probable peptidoglycan glycosyltransferase FtsW</fullName>
        <shortName evidence="16">PGT</shortName>
        <ecNumber evidence="16">2.4.99.28</ecNumber>
    </recommendedName>
    <alternativeName>
        <fullName evidence="16">Cell division protein FtsW</fullName>
    </alternativeName>
    <alternativeName>
        <fullName evidence="16">Cell wall polymerase</fullName>
    </alternativeName>
    <alternativeName>
        <fullName evidence="16">Peptidoglycan polymerase</fullName>
        <shortName evidence="16">PG polymerase</shortName>
    </alternativeName>
</protein>
<feature type="transmembrane region" description="Helical" evidence="16">
    <location>
        <begin position="297"/>
        <end position="318"/>
    </location>
</feature>
<evidence type="ECO:0000256" key="14">
    <source>
        <dbReference type="ARBA" id="ARBA00038053"/>
    </source>
</evidence>
<dbReference type="RefSeq" id="WP_220102433.1">
    <property type="nucleotide sequence ID" value="NZ_JAHZSS010000001.1"/>
</dbReference>
<evidence type="ECO:0000256" key="1">
    <source>
        <dbReference type="ARBA" id="ARBA00004651"/>
    </source>
</evidence>
<dbReference type="PROSITE" id="PS00428">
    <property type="entry name" value="FTSW_RODA_SPOVE"/>
    <property type="match status" value="1"/>
</dbReference>
<keyword evidence="10 16" id="KW-1133">Transmembrane helix</keyword>
<dbReference type="GO" id="GO:0051301">
    <property type="term" value="P:cell division"/>
    <property type="evidence" value="ECO:0007669"/>
    <property type="project" value="UniProtKB-KW"/>
</dbReference>
<evidence type="ECO:0000256" key="15">
    <source>
        <dbReference type="ARBA" id="ARBA00049902"/>
    </source>
</evidence>
<dbReference type="EC" id="2.4.99.28" evidence="16"/>
<evidence type="ECO:0000256" key="5">
    <source>
        <dbReference type="ARBA" id="ARBA00022676"/>
    </source>
</evidence>
<keyword evidence="3 16" id="KW-1003">Cell membrane</keyword>
<evidence type="ECO:0000256" key="12">
    <source>
        <dbReference type="ARBA" id="ARBA00023306"/>
    </source>
</evidence>
<accession>A0ABS7EB18</accession>
<keyword evidence="12 16" id="KW-0131">Cell cycle</keyword>
<keyword evidence="11 16" id="KW-0472">Membrane</keyword>
<evidence type="ECO:0000256" key="11">
    <source>
        <dbReference type="ARBA" id="ARBA00023136"/>
    </source>
</evidence>
<feature type="transmembrane region" description="Helical" evidence="16">
    <location>
        <begin position="167"/>
        <end position="184"/>
    </location>
</feature>
<feature type="transmembrane region" description="Helical" evidence="16">
    <location>
        <begin position="37"/>
        <end position="59"/>
    </location>
</feature>
<proteinExistence type="inferred from homology"/>
<feature type="transmembrane region" description="Helical" evidence="16">
    <location>
        <begin position="214"/>
        <end position="234"/>
    </location>
</feature>
<dbReference type="NCBIfam" id="TIGR02614">
    <property type="entry name" value="ftsW"/>
    <property type="match status" value="1"/>
</dbReference>
<keyword evidence="7 16" id="KW-0812">Transmembrane</keyword>
<dbReference type="Pfam" id="PF01098">
    <property type="entry name" value="FTSW_RODA_SPOVE"/>
    <property type="match status" value="1"/>
</dbReference>
<comment type="function">
    <text evidence="16">Peptidoglycan polymerase that is essential for cell division.</text>
</comment>
<gene>
    <name evidence="16 17" type="primary">ftsW</name>
    <name evidence="17" type="ORF">K0504_00685</name>
</gene>
<keyword evidence="4 16" id="KW-0132">Cell division</keyword>
<dbReference type="InterPro" id="IPR013437">
    <property type="entry name" value="FtsW"/>
</dbReference>
<evidence type="ECO:0000313" key="18">
    <source>
        <dbReference type="Proteomes" id="UP001166251"/>
    </source>
</evidence>
<dbReference type="PANTHER" id="PTHR30474">
    <property type="entry name" value="CELL CYCLE PROTEIN"/>
    <property type="match status" value="1"/>
</dbReference>
<dbReference type="NCBIfam" id="NF008042">
    <property type="entry name" value="PRK10774.1"/>
    <property type="match status" value="1"/>
</dbReference>